<comment type="catalytic activity">
    <reaction evidence="10 11">
        <text>a 2'-deoxyribonucleoside 5'-diphosphate + [thioredoxin]-disulfide + H2O = a ribonucleoside 5'-diphosphate + [thioredoxin]-dithiol</text>
        <dbReference type="Rhea" id="RHEA:23252"/>
        <dbReference type="Rhea" id="RHEA-COMP:10698"/>
        <dbReference type="Rhea" id="RHEA-COMP:10700"/>
        <dbReference type="ChEBI" id="CHEBI:15377"/>
        <dbReference type="ChEBI" id="CHEBI:29950"/>
        <dbReference type="ChEBI" id="CHEBI:50058"/>
        <dbReference type="ChEBI" id="CHEBI:57930"/>
        <dbReference type="ChEBI" id="CHEBI:73316"/>
        <dbReference type="EC" id="1.17.4.1"/>
    </reaction>
</comment>
<dbReference type="PANTHER" id="PTHR11573">
    <property type="entry name" value="RIBONUCLEOSIDE-DIPHOSPHATE REDUCTASE LARGE CHAIN"/>
    <property type="match status" value="1"/>
</dbReference>
<dbReference type="SUPFAM" id="SSF51998">
    <property type="entry name" value="PFL-like glycyl radical enzymes"/>
    <property type="match status" value="1"/>
</dbReference>
<dbReference type="GO" id="GO:0005971">
    <property type="term" value="C:ribonucleoside-diphosphate reductase complex"/>
    <property type="evidence" value="ECO:0007669"/>
    <property type="project" value="TreeGrafter"/>
</dbReference>
<dbReference type="PROSITE" id="PS50817">
    <property type="entry name" value="INTEIN_N_TER"/>
    <property type="match status" value="1"/>
</dbReference>
<dbReference type="Gene3D" id="3.20.70.20">
    <property type="match status" value="2"/>
</dbReference>
<dbReference type="PROSITE" id="PS00089">
    <property type="entry name" value="RIBORED_LARGE"/>
    <property type="match status" value="1"/>
</dbReference>
<dbReference type="InterPro" id="IPR008926">
    <property type="entry name" value="RNR_R1-su_N"/>
</dbReference>
<sequence length="1139" mass="128689">MSPTVIAEPVTSGAHSHLSGGQAELDYHALNAMLNLYDADGKIQFDKDVLAARQYFLQHVNQNTVFFHNQDEKLDYLIRENYYEREVLDQYSRNFVKSLLDRAYAKKFRFPTFLGAFKYYTSYTLKTFDGRRYLERFEDRVVMVSLTLAGGDTTLAEQLVDEIIEGRFQPATPTFLNSGKKQRGEPVSCFPAGTPVDTPDGPKAIETLQVGDRVLSHDGSFAAVEAVVENPNDQALISISHFGHREPILCTPEHPILVWTTRDVQTLIDGDGADPFNGFVWLAAKDIRPSDFIVTAAPMEGRARRVYDLMEHAGAGEYEEVDGLIRKVNSDRKHRDKQRHHMSFVSVNRYVEESYDLGLVLGWYLAEGHISKRSGPADRTPNGIHFTIGTHELEYQQELAAAFKRVFAADLAIHQSVSDQSVRMICNSKVVASLFLSLVGTGYRSKRLSPDVLTADDEFQRGLLAGLFRGDGCSTSGGMVLDLGPEFDLGPELIDQVQLLLRRIGIVSRIRQYVNRAGNVTGQVFVPGLPGANEEFIFDVGKNLHNYIGQKGTTRTTYQVVHGRHVYGIRELRRTREAPTKVYNLHVKETHTYTIRGTVVHNCFLLRIEDNMESIGRSINSALQLSKRGGGVALLLTNIREHGAPIKNIENQSSGVIPIMKLLEDSFSYANQLGARQGAGAVYLHAHHPDIYRFLDTKRENADEKIRIKTLSLGVVIPDITFELAKRDDDMYLFSPYDVERVYGVPFADISVTEKYYEMVDNPRIRKTKIKAREFFQTLAELQFESGYPYIMFEDTVNRANPIDGKITHSNLCSEILQVSTPSYFNEDLSYVKVGKDISCNLGSLNIAKTMDSPNFAQTIEVAIRALTAVSDQTHITSVPSIEQGNNDSHAIGLGQMNLHGYLARERIFYGSEEGIDFTNIYFYTVLYHALRASNRIAIERGTHFKGFERSKYASGEFFDKYTEEIWEPKTEKVRRLFADADIHIPTQDDWRRLKESVQAHGIYNQNLQAVPPTGSISYINHSTSSIHPIVSKVEIRKEGKIGRVYYPAPYMTNDNLEYYQDAYEIGYEKIIDTYAAATQHVDQGLSLTLFFMDTATTRDVNKAQIYAWRKGIKTLYYIRLRQMALEGTEVEGCVSCML</sequence>
<dbReference type="NCBIfam" id="TIGR04170">
    <property type="entry name" value="RNR_1b_NrdE"/>
    <property type="match status" value="1"/>
</dbReference>
<dbReference type="InterPro" id="IPR013509">
    <property type="entry name" value="RNR_lsu_N"/>
</dbReference>
<evidence type="ECO:0000256" key="7">
    <source>
        <dbReference type="ARBA" id="ARBA00023002"/>
    </source>
</evidence>
<dbReference type="PANTHER" id="PTHR11573:SF30">
    <property type="entry name" value="RIBONUCLEOSIDE-DIPHOSPHATE REDUCTASE 2 SUBUNIT ALPHA"/>
    <property type="match status" value="1"/>
</dbReference>
<feature type="domain" description="DOD-type homing endonuclease" evidence="12">
    <location>
        <begin position="360"/>
        <end position="506"/>
    </location>
</feature>
<dbReference type="PRINTS" id="PR00379">
    <property type="entry name" value="INTEIN"/>
</dbReference>
<dbReference type="CDD" id="cd01679">
    <property type="entry name" value="RNR_I"/>
    <property type="match status" value="1"/>
</dbReference>
<dbReference type="UniPathway" id="UPA00326"/>
<dbReference type="SUPFAM" id="SSF55608">
    <property type="entry name" value="Homing endonucleases"/>
    <property type="match status" value="1"/>
</dbReference>
<dbReference type="InterPro" id="IPR026459">
    <property type="entry name" value="RNR_1b_NrdE"/>
</dbReference>
<dbReference type="GO" id="GO:0005524">
    <property type="term" value="F:ATP binding"/>
    <property type="evidence" value="ECO:0007669"/>
    <property type="project" value="UniProtKB-KW"/>
</dbReference>
<dbReference type="InterPro" id="IPR030934">
    <property type="entry name" value="Intein_C"/>
</dbReference>
<keyword evidence="4" id="KW-0068">Autocatalytic cleavage</keyword>
<dbReference type="CDD" id="cd00081">
    <property type="entry name" value="Hint"/>
    <property type="match status" value="1"/>
</dbReference>
<dbReference type="Pfam" id="PF08343">
    <property type="entry name" value="RNR_N"/>
    <property type="match status" value="1"/>
</dbReference>
<keyword evidence="3" id="KW-0547">Nucleotide-binding</keyword>
<dbReference type="FunFam" id="1.10.1650.20:FF:000002">
    <property type="entry name" value="Ribonucleoside-diphosphate reductase"/>
    <property type="match status" value="1"/>
</dbReference>
<dbReference type="SUPFAM" id="SSF48168">
    <property type="entry name" value="R1 subunit of ribonucleotide reductase, N-terminal domain"/>
    <property type="match status" value="1"/>
</dbReference>
<evidence type="ECO:0000256" key="6">
    <source>
        <dbReference type="ARBA" id="ARBA00023000"/>
    </source>
</evidence>
<protein>
    <recommendedName>
        <fullName evidence="11">Ribonucleoside-diphosphate reductase</fullName>
        <ecNumber evidence="11">1.17.4.1</ecNumber>
    </recommendedName>
</protein>
<evidence type="ECO:0000259" key="12">
    <source>
        <dbReference type="PROSITE" id="PS50819"/>
    </source>
</evidence>
<dbReference type="Pfam" id="PF02867">
    <property type="entry name" value="Ribonuc_red_lgC"/>
    <property type="match status" value="1"/>
</dbReference>
<dbReference type="Proteomes" id="UP000267289">
    <property type="component" value="Unassembled WGS sequence"/>
</dbReference>
<dbReference type="Pfam" id="PF00317">
    <property type="entry name" value="Ribonuc_red_lgN"/>
    <property type="match status" value="1"/>
</dbReference>
<dbReference type="InterPro" id="IPR036844">
    <property type="entry name" value="Hint_dom_sf"/>
</dbReference>
<dbReference type="InterPro" id="IPR000788">
    <property type="entry name" value="RNR_lg_C"/>
</dbReference>
<comment type="function">
    <text evidence="11">Provides the precursors necessary for DNA synthesis. Catalyzes the biosynthesis of deoxyribonucleotides from the corresponding ribonucleotides.</text>
</comment>
<proteinExistence type="inferred from homology"/>
<dbReference type="SMART" id="SM00306">
    <property type="entry name" value="HintN"/>
    <property type="match status" value="1"/>
</dbReference>
<keyword evidence="14" id="KW-1185">Reference proteome</keyword>
<dbReference type="InterPro" id="IPR039718">
    <property type="entry name" value="Rrm1"/>
</dbReference>
<dbReference type="Pfam" id="PF14528">
    <property type="entry name" value="LAGLIDADG_3"/>
    <property type="match status" value="1"/>
</dbReference>
<keyword evidence="7 11" id="KW-0560">Oxidoreductase</keyword>
<dbReference type="Pfam" id="PF13403">
    <property type="entry name" value="Hint_2"/>
    <property type="match status" value="1"/>
</dbReference>
<dbReference type="InterPro" id="IPR003587">
    <property type="entry name" value="Hint_dom_N"/>
</dbReference>
<dbReference type="InterPro" id="IPR013554">
    <property type="entry name" value="RNR_N"/>
</dbReference>
<evidence type="ECO:0000313" key="13">
    <source>
        <dbReference type="EMBL" id="VBA37032.1"/>
    </source>
</evidence>
<dbReference type="PROSITE" id="PS50818">
    <property type="entry name" value="INTEIN_C_TER"/>
    <property type="match status" value="1"/>
</dbReference>
<dbReference type="InterPro" id="IPR003586">
    <property type="entry name" value="Hint_dom_C"/>
</dbReference>
<dbReference type="InterPro" id="IPR013346">
    <property type="entry name" value="NrdE_NrdA_C"/>
</dbReference>
<name>A0A498PXR1_9MYCO</name>
<keyword evidence="9" id="KW-1015">Disulfide bond</keyword>
<dbReference type="GO" id="GO:0004519">
    <property type="term" value="F:endonuclease activity"/>
    <property type="evidence" value="ECO:0007669"/>
    <property type="project" value="InterPro"/>
</dbReference>
<keyword evidence="5" id="KW-0067">ATP-binding</keyword>
<dbReference type="Gene3D" id="3.10.28.10">
    <property type="entry name" value="Homing endonucleases"/>
    <property type="match status" value="1"/>
</dbReference>
<dbReference type="GO" id="GO:0016539">
    <property type="term" value="P:intein-mediated protein splicing"/>
    <property type="evidence" value="ECO:0007669"/>
    <property type="project" value="InterPro"/>
</dbReference>
<evidence type="ECO:0000256" key="2">
    <source>
        <dbReference type="ARBA" id="ARBA00022533"/>
    </source>
</evidence>
<evidence type="ECO:0000256" key="9">
    <source>
        <dbReference type="ARBA" id="ARBA00023157"/>
    </source>
</evidence>
<organism evidence="13 14">
    <name type="scientific">Mycobacterium innocens</name>
    <dbReference type="NCBI Taxonomy" id="2341083"/>
    <lineage>
        <taxon>Bacteria</taxon>
        <taxon>Bacillati</taxon>
        <taxon>Actinomycetota</taxon>
        <taxon>Actinomycetes</taxon>
        <taxon>Mycobacteriales</taxon>
        <taxon>Mycobacteriaceae</taxon>
        <taxon>Mycobacterium</taxon>
    </lineage>
</organism>
<evidence type="ECO:0000256" key="3">
    <source>
        <dbReference type="ARBA" id="ARBA00022741"/>
    </source>
</evidence>
<gene>
    <name evidence="13" type="primary">nrdE</name>
    <name evidence="13" type="ORF">LAUMK13_01437</name>
</gene>
<evidence type="ECO:0000256" key="1">
    <source>
        <dbReference type="ARBA" id="ARBA00010406"/>
    </source>
</evidence>
<keyword evidence="2" id="KW-0021">Allosteric enzyme</keyword>
<evidence type="ECO:0000256" key="4">
    <source>
        <dbReference type="ARBA" id="ARBA00022813"/>
    </source>
</evidence>
<evidence type="ECO:0000256" key="5">
    <source>
        <dbReference type="ARBA" id="ARBA00022840"/>
    </source>
</evidence>
<evidence type="ECO:0000256" key="8">
    <source>
        <dbReference type="ARBA" id="ARBA00023116"/>
    </source>
</evidence>
<dbReference type="InterPro" id="IPR006142">
    <property type="entry name" value="INTEIN"/>
</dbReference>
<dbReference type="SUPFAM" id="SSF51294">
    <property type="entry name" value="Hedgehog/intein (Hint) domain"/>
    <property type="match status" value="1"/>
</dbReference>
<dbReference type="AlphaFoldDB" id="A0A498PXR1"/>
<dbReference type="InterPro" id="IPR004042">
    <property type="entry name" value="Intein_endonuc_central"/>
</dbReference>
<comment type="similarity">
    <text evidence="1 11">Belongs to the ribonucleoside diphosphate reductase large chain family.</text>
</comment>
<dbReference type="InterPro" id="IPR004860">
    <property type="entry name" value="LAGLIDADG_dom"/>
</dbReference>
<dbReference type="GO" id="GO:0004748">
    <property type="term" value="F:ribonucleoside-diphosphate reductase activity, thioredoxin disulfide as acceptor"/>
    <property type="evidence" value="ECO:0007669"/>
    <property type="project" value="UniProtKB-EC"/>
</dbReference>
<dbReference type="InterPro" id="IPR028992">
    <property type="entry name" value="Hedgehog/Intein_dom"/>
</dbReference>
<dbReference type="InterPro" id="IPR027434">
    <property type="entry name" value="Homing_endonucl"/>
</dbReference>
<dbReference type="PRINTS" id="PR01183">
    <property type="entry name" value="RIBORDTASEM1"/>
</dbReference>
<dbReference type="SMART" id="SM00305">
    <property type="entry name" value="HintC"/>
    <property type="match status" value="1"/>
</dbReference>
<accession>A0A498PXR1</accession>
<dbReference type="GO" id="GO:0009263">
    <property type="term" value="P:deoxyribonucleotide biosynthetic process"/>
    <property type="evidence" value="ECO:0007669"/>
    <property type="project" value="UniProtKB-KW"/>
</dbReference>
<dbReference type="EC" id="1.17.4.1" evidence="11"/>
<dbReference type="EMBL" id="UPHQ01000056">
    <property type="protein sequence ID" value="VBA37032.1"/>
    <property type="molecule type" value="Genomic_DNA"/>
</dbReference>
<keyword evidence="8 11" id="KW-0215">Deoxyribonucleotide synthesis</keyword>
<dbReference type="NCBIfam" id="TIGR02506">
    <property type="entry name" value="NrdE_NrdA"/>
    <property type="match status" value="1"/>
</dbReference>
<dbReference type="InterPro" id="IPR006141">
    <property type="entry name" value="Intein_N"/>
</dbReference>
<dbReference type="NCBIfam" id="TIGR01443">
    <property type="entry name" value="intein_Cterm"/>
    <property type="match status" value="1"/>
</dbReference>
<keyword evidence="6" id="KW-0651">Protein splicing</keyword>
<dbReference type="Gene3D" id="1.10.1650.20">
    <property type="match status" value="1"/>
</dbReference>
<dbReference type="PROSITE" id="PS50819">
    <property type="entry name" value="INTEIN_ENDONUCLEASE"/>
    <property type="match status" value="1"/>
</dbReference>
<reference evidence="13 14" key="1">
    <citation type="submission" date="2018-09" db="EMBL/GenBank/DDBJ databases">
        <authorList>
            <person name="Tagini F."/>
        </authorList>
    </citation>
    <scope>NUCLEOTIDE SEQUENCE [LARGE SCALE GENOMIC DNA]</scope>
    <source>
        <strain evidence="13 14">MK13</strain>
    </source>
</reference>
<evidence type="ECO:0000313" key="14">
    <source>
        <dbReference type="Proteomes" id="UP000267289"/>
    </source>
</evidence>
<evidence type="ECO:0000256" key="10">
    <source>
        <dbReference type="ARBA" id="ARBA00047754"/>
    </source>
</evidence>
<evidence type="ECO:0000256" key="11">
    <source>
        <dbReference type="RuleBase" id="RU003410"/>
    </source>
</evidence>